<dbReference type="AlphaFoldDB" id="A0A420YF67"/>
<dbReference type="STRING" id="177199.A0A420YF67"/>
<dbReference type="OrthoDB" id="4331875at2759"/>
<feature type="region of interest" description="Disordered" evidence="1">
    <location>
        <begin position="178"/>
        <end position="249"/>
    </location>
</feature>
<feature type="compositionally biased region" description="Low complexity" evidence="1">
    <location>
        <begin position="192"/>
        <end position="244"/>
    </location>
</feature>
<dbReference type="Proteomes" id="UP000275385">
    <property type="component" value="Unassembled WGS sequence"/>
</dbReference>
<comment type="caution">
    <text evidence="3">The sequence shown here is derived from an EMBL/GenBank/DDBJ whole genome shotgun (WGS) entry which is preliminary data.</text>
</comment>
<keyword evidence="2" id="KW-0732">Signal</keyword>
<feature type="chain" id="PRO_5018976685" evidence="2">
    <location>
        <begin position="18"/>
        <end position="274"/>
    </location>
</feature>
<evidence type="ECO:0000256" key="1">
    <source>
        <dbReference type="SAM" id="MobiDB-lite"/>
    </source>
</evidence>
<keyword evidence="4" id="KW-1185">Reference proteome</keyword>
<dbReference type="EMBL" id="QVQW01000013">
    <property type="protein sequence ID" value="RKU46548.1"/>
    <property type="molecule type" value="Genomic_DNA"/>
</dbReference>
<organism evidence="3 4">
    <name type="scientific">Coniochaeta pulveracea</name>
    <dbReference type="NCBI Taxonomy" id="177199"/>
    <lineage>
        <taxon>Eukaryota</taxon>
        <taxon>Fungi</taxon>
        <taxon>Dikarya</taxon>
        <taxon>Ascomycota</taxon>
        <taxon>Pezizomycotina</taxon>
        <taxon>Sordariomycetes</taxon>
        <taxon>Sordariomycetidae</taxon>
        <taxon>Coniochaetales</taxon>
        <taxon>Coniochaetaceae</taxon>
        <taxon>Coniochaeta</taxon>
    </lineage>
</organism>
<feature type="signal peptide" evidence="2">
    <location>
        <begin position="1"/>
        <end position="17"/>
    </location>
</feature>
<reference evidence="3 4" key="1">
    <citation type="submission" date="2018-08" db="EMBL/GenBank/DDBJ databases">
        <title>Draft genome of the lignicolous fungus Coniochaeta pulveracea.</title>
        <authorList>
            <person name="Borstlap C.J."/>
            <person name="De Witt R.N."/>
            <person name="Botha A."/>
            <person name="Volschenk H."/>
        </authorList>
    </citation>
    <scope>NUCLEOTIDE SEQUENCE [LARGE SCALE GENOMIC DNA]</scope>
    <source>
        <strain evidence="3 4">CAB683</strain>
    </source>
</reference>
<proteinExistence type="predicted"/>
<accession>A0A420YF67</accession>
<protein>
    <submittedName>
        <fullName evidence="3">Uncharacterized protein</fullName>
    </submittedName>
</protein>
<sequence>MAYKSIILALLPLAASATNLLARNYEDAVCHPPVKAGDTIPPCISVESIEAVCAPQKDEPSYYATSQQCMCKGSYFSDWPGCQSCLFEHGLRSERDVAQYDLILSAASSAFCDPSTTPTDVFKQYWTSASYTLAVPTTGATGKSDRAPGETAVSLYYTASVSQGAGTVTGSAASVVSTPAQTDSMGGSGADTTGAANSGSRTSSTSRAGTTAGTTTTHSGTGHSASASTTASTSGTASGNAGARTDTKLHPLLLRREELVYDENEDEDAVYHAK</sequence>
<evidence type="ECO:0000313" key="3">
    <source>
        <dbReference type="EMBL" id="RKU46548.1"/>
    </source>
</evidence>
<evidence type="ECO:0000256" key="2">
    <source>
        <dbReference type="SAM" id="SignalP"/>
    </source>
</evidence>
<gene>
    <name evidence="3" type="ORF">DL546_001898</name>
</gene>
<evidence type="ECO:0000313" key="4">
    <source>
        <dbReference type="Proteomes" id="UP000275385"/>
    </source>
</evidence>
<name>A0A420YF67_9PEZI</name>